<dbReference type="Pfam" id="PF01086">
    <property type="entry name" value="Clathrin_lg_ch"/>
    <property type="match status" value="1"/>
</dbReference>
<evidence type="ECO:0000313" key="10">
    <source>
        <dbReference type="Proteomes" id="UP000241394"/>
    </source>
</evidence>
<accession>A0A2R6RWS5</accession>
<gene>
    <name evidence="9" type="ORF">CEY00_Acc01580</name>
</gene>
<evidence type="ECO:0000256" key="7">
    <source>
        <dbReference type="RuleBase" id="RU363137"/>
    </source>
</evidence>
<comment type="similarity">
    <text evidence="3 7">Belongs to the clathrin light chain family.</text>
</comment>
<dbReference type="GO" id="GO:0030132">
    <property type="term" value="C:clathrin coat of coated pit"/>
    <property type="evidence" value="ECO:0007669"/>
    <property type="project" value="InterPro"/>
</dbReference>
<dbReference type="FunCoup" id="A0A2R6RWS5">
    <property type="interactions" value="5076"/>
</dbReference>
<feature type="region of interest" description="Disordered" evidence="8">
    <location>
        <begin position="256"/>
        <end position="290"/>
    </location>
</feature>
<dbReference type="AlphaFoldDB" id="A0A2R6RWS5"/>
<comment type="caution">
    <text evidence="9">The sequence shown here is derived from an EMBL/GenBank/DDBJ whole genome shotgun (WGS) entry which is preliminary data.</text>
</comment>
<evidence type="ECO:0000256" key="1">
    <source>
        <dbReference type="ARBA" id="ARBA00003913"/>
    </source>
</evidence>
<dbReference type="InParanoid" id="A0A2R6RWS5"/>
<keyword evidence="6 7" id="KW-0968">Cytoplasmic vesicle</keyword>
<evidence type="ECO:0000256" key="2">
    <source>
        <dbReference type="ARBA" id="ARBA00004180"/>
    </source>
</evidence>
<keyword evidence="4 7" id="KW-0472">Membrane</keyword>
<feature type="compositionally biased region" description="Basic residues" evidence="8">
    <location>
        <begin position="256"/>
        <end position="265"/>
    </location>
</feature>
<dbReference type="EMBL" id="NKQK01000002">
    <property type="protein sequence ID" value="PSS34481.1"/>
    <property type="molecule type" value="Genomic_DNA"/>
</dbReference>
<dbReference type="InterPro" id="IPR000996">
    <property type="entry name" value="Clathrin_L-chain"/>
</dbReference>
<name>A0A2R6RWS5_ACTCC</name>
<comment type="function">
    <text evidence="1 7">Clathrin is the major protein of the polyhedral coat of coated pits and vesicles.</text>
</comment>
<reference evidence="9 10" key="1">
    <citation type="submission" date="2017-07" db="EMBL/GenBank/DDBJ databases">
        <title>An improved, manually edited Actinidia chinensis var. chinensis (kiwifruit) genome highlights the challenges associated with draft genomes and gene prediction in plants.</title>
        <authorList>
            <person name="Pilkington S."/>
            <person name="Crowhurst R."/>
            <person name="Hilario E."/>
            <person name="Nardozza S."/>
            <person name="Fraser L."/>
            <person name="Peng Y."/>
            <person name="Gunaseelan K."/>
            <person name="Simpson R."/>
            <person name="Tahir J."/>
            <person name="Deroles S."/>
            <person name="Templeton K."/>
            <person name="Luo Z."/>
            <person name="Davy M."/>
            <person name="Cheng C."/>
            <person name="Mcneilage M."/>
            <person name="Scaglione D."/>
            <person name="Liu Y."/>
            <person name="Zhang Q."/>
            <person name="Datson P."/>
            <person name="De Silva N."/>
            <person name="Gardiner S."/>
            <person name="Bassett H."/>
            <person name="Chagne D."/>
            <person name="Mccallum J."/>
            <person name="Dzierzon H."/>
            <person name="Deng C."/>
            <person name="Wang Y.-Y."/>
            <person name="Barron N."/>
            <person name="Manako K."/>
            <person name="Bowen J."/>
            <person name="Foster T."/>
            <person name="Erridge Z."/>
            <person name="Tiffin H."/>
            <person name="Waite C."/>
            <person name="Davies K."/>
            <person name="Grierson E."/>
            <person name="Laing W."/>
            <person name="Kirk R."/>
            <person name="Chen X."/>
            <person name="Wood M."/>
            <person name="Montefiori M."/>
            <person name="Brummell D."/>
            <person name="Schwinn K."/>
            <person name="Catanach A."/>
            <person name="Fullerton C."/>
            <person name="Li D."/>
            <person name="Meiyalaghan S."/>
            <person name="Nieuwenhuizen N."/>
            <person name="Read N."/>
            <person name="Prakash R."/>
            <person name="Hunter D."/>
            <person name="Zhang H."/>
            <person name="Mckenzie M."/>
            <person name="Knabel M."/>
            <person name="Harris A."/>
            <person name="Allan A."/>
            <person name="Chen A."/>
            <person name="Janssen B."/>
            <person name="Plunkett B."/>
            <person name="Dwamena C."/>
            <person name="Voogd C."/>
            <person name="Leif D."/>
            <person name="Lafferty D."/>
            <person name="Souleyre E."/>
            <person name="Varkonyi-Gasic E."/>
            <person name="Gambi F."/>
            <person name="Hanley J."/>
            <person name="Yao J.-L."/>
            <person name="Cheung J."/>
            <person name="David K."/>
            <person name="Warren B."/>
            <person name="Marsh K."/>
            <person name="Snowden K."/>
            <person name="Lin-Wang K."/>
            <person name="Brian L."/>
            <person name="Martinez-Sanchez M."/>
            <person name="Wang M."/>
            <person name="Ileperuma N."/>
            <person name="Macnee N."/>
            <person name="Campin R."/>
            <person name="Mcatee P."/>
            <person name="Drummond R."/>
            <person name="Espley R."/>
            <person name="Ireland H."/>
            <person name="Wu R."/>
            <person name="Atkinson R."/>
            <person name="Karunairetnam S."/>
            <person name="Bulley S."/>
            <person name="Chunkath S."/>
            <person name="Hanley Z."/>
            <person name="Storey R."/>
            <person name="Thrimawithana A."/>
            <person name="Thomson S."/>
            <person name="David C."/>
            <person name="Testolin R."/>
        </authorList>
    </citation>
    <scope>NUCLEOTIDE SEQUENCE [LARGE SCALE GENOMIC DNA]</scope>
    <source>
        <strain evidence="10">cv. Red5</strain>
        <tissue evidence="9">Young leaf</tissue>
    </source>
</reference>
<feature type="region of interest" description="Disordered" evidence="8">
    <location>
        <begin position="1"/>
        <end position="33"/>
    </location>
</feature>
<dbReference type="GO" id="GO:0072583">
    <property type="term" value="P:clathrin-dependent endocytosis"/>
    <property type="evidence" value="ECO:0007669"/>
    <property type="project" value="TreeGrafter"/>
</dbReference>
<dbReference type="OMA" id="REVACEN"/>
<dbReference type="GO" id="GO:0006886">
    <property type="term" value="P:intracellular protein transport"/>
    <property type="evidence" value="ECO:0007669"/>
    <property type="project" value="InterPro"/>
</dbReference>
<keyword evidence="5 7" id="KW-0168">Coated pit</keyword>
<dbReference type="STRING" id="1590841.A0A2R6RWS5"/>
<feature type="region of interest" description="Disordered" evidence="8">
    <location>
        <begin position="48"/>
        <end position="95"/>
    </location>
</feature>
<dbReference type="Proteomes" id="UP000241394">
    <property type="component" value="Chromosome LG2"/>
</dbReference>
<protein>
    <recommendedName>
        <fullName evidence="7">Clathrin light chain</fullName>
    </recommendedName>
</protein>
<comment type="subcellular location">
    <subcellularLocation>
        <location evidence="2 7">Cytoplasmic vesicle membrane</location>
        <topology evidence="2 7">Peripheral membrane protein</topology>
        <orientation evidence="2 7">Cytoplasmic side</orientation>
    </subcellularLocation>
    <subcellularLocation>
        <location evidence="7">Membrane</location>
        <location evidence="7">Coated pit</location>
        <topology evidence="7">Peripheral membrane protein</topology>
        <orientation evidence="7">Cytoplasmic side</orientation>
    </subcellularLocation>
    <text evidence="7">Cytoplasmic face of coated pits and vesicles.</text>
</comment>
<proteinExistence type="inferred from homology"/>
<organism evidence="9 10">
    <name type="scientific">Actinidia chinensis var. chinensis</name>
    <name type="common">Chinese soft-hair kiwi</name>
    <dbReference type="NCBI Taxonomy" id="1590841"/>
    <lineage>
        <taxon>Eukaryota</taxon>
        <taxon>Viridiplantae</taxon>
        <taxon>Streptophyta</taxon>
        <taxon>Embryophyta</taxon>
        <taxon>Tracheophyta</taxon>
        <taxon>Spermatophyta</taxon>
        <taxon>Magnoliopsida</taxon>
        <taxon>eudicotyledons</taxon>
        <taxon>Gunneridae</taxon>
        <taxon>Pentapetalae</taxon>
        <taxon>asterids</taxon>
        <taxon>Ericales</taxon>
        <taxon>Actinidiaceae</taxon>
        <taxon>Actinidia</taxon>
    </lineage>
</organism>
<evidence type="ECO:0000256" key="3">
    <source>
        <dbReference type="ARBA" id="ARBA00005263"/>
    </source>
</evidence>
<dbReference type="PANTHER" id="PTHR10639">
    <property type="entry name" value="CLATHRIN LIGHT CHAIN"/>
    <property type="match status" value="1"/>
</dbReference>
<keyword evidence="10" id="KW-1185">Reference proteome</keyword>
<evidence type="ECO:0000256" key="5">
    <source>
        <dbReference type="ARBA" id="ARBA00023176"/>
    </source>
</evidence>
<reference evidence="10" key="2">
    <citation type="journal article" date="2018" name="BMC Genomics">
        <title>A manually annotated Actinidia chinensis var. chinensis (kiwifruit) genome highlights the challenges associated with draft genomes and gene prediction in plants.</title>
        <authorList>
            <person name="Pilkington S.M."/>
            <person name="Crowhurst R."/>
            <person name="Hilario E."/>
            <person name="Nardozza S."/>
            <person name="Fraser L."/>
            <person name="Peng Y."/>
            <person name="Gunaseelan K."/>
            <person name="Simpson R."/>
            <person name="Tahir J."/>
            <person name="Deroles S.C."/>
            <person name="Templeton K."/>
            <person name="Luo Z."/>
            <person name="Davy M."/>
            <person name="Cheng C."/>
            <person name="McNeilage M."/>
            <person name="Scaglione D."/>
            <person name="Liu Y."/>
            <person name="Zhang Q."/>
            <person name="Datson P."/>
            <person name="De Silva N."/>
            <person name="Gardiner S.E."/>
            <person name="Bassett H."/>
            <person name="Chagne D."/>
            <person name="McCallum J."/>
            <person name="Dzierzon H."/>
            <person name="Deng C."/>
            <person name="Wang Y.Y."/>
            <person name="Barron L."/>
            <person name="Manako K."/>
            <person name="Bowen J."/>
            <person name="Foster T.M."/>
            <person name="Erridge Z.A."/>
            <person name="Tiffin H."/>
            <person name="Waite C.N."/>
            <person name="Davies K.M."/>
            <person name="Grierson E.P."/>
            <person name="Laing W.A."/>
            <person name="Kirk R."/>
            <person name="Chen X."/>
            <person name="Wood M."/>
            <person name="Montefiori M."/>
            <person name="Brummell D.A."/>
            <person name="Schwinn K.E."/>
            <person name="Catanach A."/>
            <person name="Fullerton C."/>
            <person name="Li D."/>
            <person name="Meiyalaghan S."/>
            <person name="Nieuwenhuizen N."/>
            <person name="Read N."/>
            <person name="Prakash R."/>
            <person name="Hunter D."/>
            <person name="Zhang H."/>
            <person name="McKenzie M."/>
            <person name="Knabel M."/>
            <person name="Harris A."/>
            <person name="Allan A.C."/>
            <person name="Gleave A."/>
            <person name="Chen A."/>
            <person name="Janssen B.J."/>
            <person name="Plunkett B."/>
            <person name="Ampomah-Dwamena C."/>
            <person name="Voogd C."/>
            <person name="Leif D."/>
            <person name="Lafferty D."/>
            <person name="Souleyre E.J.F."/>
            <person name="Varkonyi-Gasic E."/>
            <person name="Gambi F."/>
            <person name="Hanley J."/>
            <person name="Yao J.L."/>
            <person name="Cheung J."/>
            <person name="David K.M."/>
            <person name="Warren B."/>
            <person name="Marsh K."/>
            <person name="Snowden K.C."/>
            <person name="Lin-Wang K."/>
            <person name="Brian L."/>
            <person name="Martinez-Sanchez M."/>
            <person name="Wang M."/>
            <person name="Ileperuma N."/>
            <person name="Macnee N."/>
            <person name="Campin R."/>
            <person name="McAtee P."/>
            <person name="Drummond R.S.M."/>
            <person name="Espley R.V."/>
            <person name="Ireland H.S."/>
            <person name="Wu R."/>
            <person name="Atkinson R.G."/>
            <person name="Karunairetnam S."/>
            <person name="Bulley S."/>
            <person name="Chunkath S."/>
            <person name="Hanley Z."/>
            <person name="Storey R."/>
            <person name="Thrimawithana A.H."/>
            <person name="Thomson S."/>
            <person name="David C."/>
            <person name="Testolin R."/>
            <person name="Huang H."/>
            <person name="Hellens R.P."/>
            <person name="Schaffer R.J."/>
        </authorList>
    </citation>
    <scope>NUCLEOTIDE SEQUENCE [LARGE SCALE GENOMIC DNA]</scope>
    <source>
        <strain evidence="10">cv. Red5</strain>
    </source>
</reference>
<sequence length="302" mass="32996">MASSFLADSFDQLGGGDDSRPAASTRSFDDGDGYLGYESQRFDSFSNFANSESVKDSDSPFFTSQPIPETPYQPPTHVGVGGLSPDPVEFSSFSPEADGDVFDGGYVAADEPILPPPAEMEAEEGVALREWRRLNAIRLEEKEKMEKELLSQIIAEAEDYKVDFHRRRKVTCETNKASNREKEKVFLTSQGKFHAEADKNYWKTIADLVPNEVPAIEKKRGKKEQEKKASIVVIQGPKPGKPTELSRMRQILIKLKHNTPPHLKHSPPPAPTKDAKTGADGSAVGPSKAAAVATPVEVLAAA</sequence>
<evidence type="ECO:0000256" key="6">
    <source>
        <dbReference type="ARBA" id="ARBA00023329"/>
    </source>
</evidence>
<dbReference type="GO" id="GO:0030130">
    <property type="term" value="C:clathrin coat of trans-Golgi network vesicle"/>
    <property type="evidence" value="ECO:0007669"/>
    <property type="project" value="InterPro"/>
</dbReference>
<dbReference type="OrthoDB" id="782264at2759"/>
<evidence type="ECO:0000256" key="4">
    <source>
        <dbReference type="ARBA" id="ARBA00023136"/>
    </source>
</evidence>
<evidence type="ECO:0000256" key="8">
    <source>
        <dbReference type="SAM" id="MobiDB-lite"/>
    </source>
</evidence>
<dbReference type="GO" id="GO:0032050">
    <property type="term" value="F:clathrin heavy chain binding"/>
    <property type="evidence" value="ECO:0007669"/>
    <property type="project" value="TreeGrafter"/>
</dbReference>
<dbReference type="GO" id="GO:0005198">
    <property type="term" value="F:structural molecule activity"/>
    <property type="evidence" value="ECO:0007669"/>
    <property type="project" value="InterPro"/>
</dbReference>
<dbReference type="PANTHER" id="PTHR10639:SF24">
    <property type="entry name" value="CLATHRIN LIGHT CHAIN 3"/>
    <property type="match status" value="1"/>
</dbReference>
<dbReference type="Gramene" id="PSS34481">
    <property type="protein sequence ID" value="PSS34481"/>
    <property type="gene ID" value="CEY00_Acc01580"/>
</dbReference>
<evidence type="ECO:0000313" key="9">
    <source>
        <dbReference type="EMBL" id="PSS34481.1"/>
    </source>
</evidence>